<dbReference type="Gene3D" id="2.60.120.10">
    <property type="entry name" value="Jelly Rolls"/>
    <property type="match status" value="1"/>
</dbReference>
<reference evidence="3" key="1">
    <citation type="journal article" date="2019" name="Int. J. Syst. Evol. Microbiol.">
        <title>The Global Catalogue of Microorganisms (GCM) 10K type strain sequencing project: providing services to taxonomists for standard genome sequencing and annotation.</title>
        <authorList>
            <consortium name="The Broad Institute Genomics Platform"/>
            <consortium name="The Broad Institute Genome Sequencing Center for Infectious Disease"/>
            <person name="Wu L."/>
            <person name="Ma J."/>
        </authorList>
    </citation>
    <scope>NUCLEOTIDE SEQUENCE [LARGE SCALE GENOMIC DNA]</scope>
    <source>
        <strain evidence="3">CCUG 57113</strain>
    </source>
</reference>
<accession>A0ABW0LXQ6</accession>
<comment type="similarity">
    <text evidence="1">Belongs to the dTDP-4-dehydrorhamnose 3,5-epimerase family.</text>
</comment>
<keyword evidence="3" id="KW-1185">Reference proteome</keyword>
<evidence type="ECO:0000256" key="1">
    <source>
        <dbReference type="RuleBase" id="RU364069"/>
    </source>
</evidence>
<protein>
    <recommendedName>
        <fullName evidence="1">dTDP-4-dehydrorhamnose 3,5-epimerase</fullName>
        <ecNumber evidence="1">5.1.3.13</ecNumber>
    </recommendedName>
    <alternativeName>
        <fullName evidence="1">Thymidine diphospho-4-keto-rhamnose 3,5-epimerase</fullName>
    </alternativeName>
</protein>
<evidence type="ECO:0000313" key="2">
    <source>
        <dbReference type="EMBL" id="MFC5469722.1"/>
    </source>
</evidence>
<gene>
    <name evidence="2" type="primary">rfbC</name>
    <name evidence="2" type="ORF">ACFPPD_13395</name>
</gene>
<dbReference type="RefSeq" id="WP_209745392.1">
    <property type="nucleotide sequence ID" value="NZ_JBHSMH010000041.1"/>
</dbReference>
<dbReference type="InterPro" id="IPR000888">
    <property type="entry name" value="RmlC-like"/>
</dbReference>
<comment type="catalytic activity">
    <reaction evidence="1">
        <text>dTDP-4-dehydro-6-deoxy-alpha-D-glucose = dTDP-4-dehydro-beta-L-rhamnose</text>
        <dbReference type="Rhea" id="RHEA:16969"/>
        <dbReference type="ChEBI" id="CHEBI:57649"/>
        <dbReference type="ChEBI" id="CHEBI:62830"/>
        <dbReference type="EC" id="5.1.3.13"/>
    </reaction>
</comment>
<dbReference type="InterPro" id="IPR011051">
    <property type="entry name" value="RmlC_Cupin_sf"/>
</dbReference>
<dbReference type="Proteomes" id="UP001596105">
    <property type="component" value="Unassembled WGS sequence"/>
</dbReference>
<organism evidence="2 3">
    <name type="scientific">Cohnella suwonensis</name>
    <dbReference type="NCBI Taxonomy" id="696072"/>
    <lineage>
        <taxon>Bacteria</taxon>
        <taxon>Bacillati</taxon>
        <taxon>Bacillota</taxon>
        <taxon>Bacilli</taxon>
        <taxon>Bacillales</taxon>
        <taxon>Paenibacillaceae</taxon>
        <taxon>Cohnella</taxon>
    </lineage>
</organism>
<dbReference type="CDD" id="cd00438">
    <property type="entry name" value="cupin_RmlC"/>
    <property type="match status" value="1"/>
</dbReference>
<dbReference type="SUPFAM" id="SSF51182">
    <property type="entry name" value="RmlC-like cupins"/>
    <property type="match status" value="1"/>
</dbReference>
<comment type="caution">
    <text evidence="2">The sequence shown here is derived from an EMBL/GenBank/DDBJ whole genome shotgun (WGS) entry which is preliminary data.</text>
</comment>
<dbReference type="PANTHER" id="PTHR21047">
    <property type="entry name" value="DTDP-6-DEOXY-D-GLUCOSE-3,5 EPIMERASE"/>
    <property type="match status" value="1"/>
</dbReference>
<dbReference type="EC" id="5.1.3.13" evidence="1"/>
<keyword evidence="1 2" id="KW-0413">Isomerase</keyword>
<evidence type="ECO:0000313" key="3">
    <source>
        <dbReference type="Proteomes" id="UP001596105"/>
    </source>
</evidence>
<dbReference type="EMBL" id="JBHSMH010000041">
    <property type="protein sequence ID" value="MFC5469722.1"/>
    <property type="molecule type" value="Genomic_DNA"/>
</dbReference>
<comment type="function">
    <text evidence="1">Catalyzes the epimerization of the C3' and C5'positions of dTDP-6-deoxy-D-xylo-4-hexulose, forming dTDP-6-deoxy-L-lyxo-4-hexulose.</text>
</comment>
<sequence>MNFKEISLNGVFVIEIDPIEDERGFFARSWCKEEFIEHGVHLDFVQCNISYNKKKGTLRGMHFQAKPYEEAKLVRCTRGAIYDVIIDLRPDSNTFKRWAAVELTSENRKMLLVPAGFAHGFQTLEDDTEVFYHMSEYYHSESAGGIRWDDPVFKMKWPLIDPIISCKDKEYPNFK</sequence>
<comment type="pathway">
    <text evidence="1">Carbohydrate biosynthesis; dTDP-L-rhamnose biosynthesis.</text>
</comment>
<dbReference type="Pfam" id="PF00908">
    <property type="entry name" value="dTDP_sugar_isom"/>
    <property type="match status" value="1"/>
</dbReference>
<comment type="subunit">
    <text evidence="1">Homodimer.</text>
</comment>
<dbReference type="InterPro" id="IPR014710">
    <property type="entry name" value="RmlC-like_jellyroll"/>
</dbReference>
<dbReference type="GO" id="GO:0008830">
    <property type="term" value="F:dTDP-4-dehydrorhamnose 3,5-epimerase activity"/>
    <property type="evidence" value="ECO:0007669"/>
    <property type="project" value="UniProtKB-EC"/>
</dbReference>
<dbReference type="NCBIfam" id="TIGR01221">
    <property type="entry name" value="rmlC"/>
    <property type="match status" value="1"/>
</dbReference>
<dbReference type="PANTHER" id="PTHR21047:SF2">
    <property type="entry name" value="THYMIDINE DIPHOSPHO-4-KETO-RHAMNOSE 3,5-EPIMERASE"/>
    <property type="match status" value="1"/>
</dbReference>
<name>A0ABW0LXQ6_9BACL</name>
<proteinExistence type="inferred from homology"/>